<dbReference type="GO" id="GO:0005829">
    <property type="term" value="C:cytosol"/>
    <property type="evidence" value="ECO:0007669"/>
    <property type="project" value="TreeGrafter"/>
</dbReference>
<feature type="transmembrane region" description="Helical" evidence="1">
    <location>
        <begin position="370"/>
        <end position="386"/>
    </location>
</feature>
<reference evidence="2 3" key="1">
    <citation type="submission" date="2020-10" db="EMBL/GenBank/DDBJ databases">
        <title>Pygocentrus nattereri (red-bellied piranha) genome, fPygNat1, primary haplotype.</title>
        <authorList>
            <person name="Myers G."/>
            <person name="Meyer A."/>
            <person name="Karagic N."/>
            <person name="Pippel M."/>
            <person name="Winkler S."/>
            <person name="Tracey A."/>
            <person name="Wood J."/>
            <person name="Formenti G."/>
            <person name="Howe K."/>
            <person name="Fedrigo O."/>
            <person name="Jarvis E.D."/>
        </authorList>
    </citation>
    <scope>NUCLEOTIDE SEQUENCE [LARGE SCALE GENOMIC DNA]</scope>
</reference>
<protein>
    <recommendedName>
        <fullName evidence="4">WD repeat domain 73</fullName>
    </recommendedName>
</protein>
<evidence type="ECO:0008006" key="4">
    <source>
        <dbReference type="Google" id="ProtNLM"/>
    </source>
</evidence>
<reference evidence="2" key="2">
    <citation type="submission" date="2025-08" db="UniProtKB">
        <authorList>
            <consortium name="Ensembl"/>
        </authorList>
    </citation>
    <scope>IDENTIFICATION</scope>
</reference>
<dbReference type="GO" id="GO:0031122">
    <property type="term" value="P:cytoplasmic microtubule organization"/>
    <property type="evidence" value="ECO:0007669"/>
    <property type="project" value="TreeGrafter"/>
</dbReference>
<dbReference type="Proteomes" id="UP001501920">
    <property type="component" value="Chromosome 16"/>
</dbReference>
<accession>A0AAR2J835</accession>
<dbReference type="PANTHER" id="PTHR46947:SF1">
    <property type="entry name" value="WD REPEAT-CONTAINING PROTEIN 73"/>
    <property type="match status" value="1"/>
</dbReference>
<keyword evidence="1" id="KW-0472">Membrane</keyword>
<dbReference type="InterPro" id="IPR036322">
    <property type="entry name" value="WD40_repeat_dom_sf"/>
</dbReference>
<dbReference type="InterPro" id="IPR015943">
    <property type="entry name" value="WD40/YVTN_repeat-like_dom_sf"/>
</dbReference>
<dbReference type="InterPro" id="IPR001680">
    <property type="entry name" value="WD40_rpt"/>
</dbReference>
<dbReference type="Gene3D" id="2.130.10.10">
    <property type="entry name" value="YVTN repeat-like/Quinoprotein amine dehydrogenase"/>
    <property type="match status" value="1"/>
</dbReference>
<keyword evidence="1" id="KW-0812">Transmembrane</keyword>
<dbReference type="PANTHER" id="PTHR46947">
    <property type="entry name" value="WD REPEAT-CONTAINING PROTEIN 73"/>
    <property type="match status" value="1"/>
</dbReference>
<evidence type="ECO:0000313" key="2">
    <source>
        <dbReference type="Ensembl" id="ENSPNAP00000048193.1"/>
    </source>
</evidence>
<dbReference type="AlphaFoldDB" id="A0AAR2J835"/>
<keyword evidence="3" id="KW-1185">Reference proteome</keyword>
<organism evidence="2 3">
    <name type="scientific">Pygocentrus nattereri</name>
    <name type="common">Red-bellied piranha</name>
    <dbReference type="NCBI Taxonomy" id="42514"/>
    <lineage>
        <taxon>Eukaryota</taxon>
        <taxon>Metazoa</taxon>
        <taxon>Chordata</taxon>
        <taxon>Craniata</taxon>
        <taxon>Vertebrata</taxon>
        <taxon>Euteleostomi</taxon>
        <taxon>Actinopterygii</taxon>
        <taxon>Neopterygii</taxon>
        <taxon>Teleostei</taxon>
        <taxon>Ostariophysi</taxon>
        <taxon>Characiformes</taxon>
        <taxon>Characoidei</taxon>
        <taxon>Pygocentrus</taxon>
    </lineage>
</organism>
<evidence type="ECO:0000256" key="1">
    <source>
        <dbReference type="SAM" id="Phobius"/>
    </source>
</evidence>
<gene>
    <name evidence="2" type="primary">WDR73</name>
</gene>
<dbReference type="GeneTree" id="ENSGT00390000015701"/>
<evidence type="ECO:0000313" key="3">
    <source>
        <dbReference type="Proteomes" id="UP001501920"/>
    </source>
</evidence>
<reference evidence="2" key="3">
    <citation type="submission" date="2025-09" db="UniProtKB">
        <authorList>
            <consortium name="Ensembl"/>
        </authorList>
    </citation>
    <scope>IDENTIFICATION</scope>
</reference>
<sequence>MDVSSDEADDWFMESLHMYKDLHVFQLEHPTKVIEWTSEKSVCVAGYSSPKNEILELLLPLKLYAGDKQGLCPERDFKVQHGGFCDEPVECLRHIFGKRCVVTSGHNSSKLQVWDLGEDDSDVIKRTGVINLERTSAEGRKIASGLTEDPSVLHGCQINDVQLIELASGKVLYAVGTDSLDAVSGLQFVNANEFVICANNGTLYVGDTRHPRIEQYALQASVTRSRWSFGLKTNLPQSDLASCTVSRLSSCGQVLLSDFRKMSSPVGEAQLNLQHSFPSSDFMTVTWAPALDNFLSVSGLDGTVLVFDTTRWTTDLKNPEPIFVHRGHHFSCEAKTDGTPLVVTTHVWHPWRPRTLLSAASDGSIHVWDWYKHIVCLAFFCSWVFIKNLKKKRRRSTCTLH</sequence>
<dbReference type="InterPro" id="IPR042795">
    <property type="entry name" value="Wdr73"/>
</dbReference>
<dbReference type="GO" id="GO:0000922">
    <property type="term" value="C:spindle pole"/>
    <property type="evidence" value="ECO:0007669"/>
    <property type="project" value="TreeGrafter"/>
</dbReference>
<proteinExistence type="predicted"/>
<dbReference type="SMART" id="SM00320">
    <property type="entry name" value="WD40"/>
    <property type="match status" value="4"/>
</dbReference>
<keyword evidence="1" id="KW-1133">Transmembrane helix</keyword>
<dbReference type="SUPFAM" id="SSF50978">
    <property type="entry name" value="WD40 repeat-like"/>
    <property type="match status" value="1"/>
</dbReference>
<dbReference type="Ensembl" id="ENSPNAT00000080160.1">
    <property type="protein sequence ID" value="ENSPNAP00000048193.1"/>
    <property type="gene ID" value="ENSPNAG00000017053.2"/>
</dbReference>
<name>A0AAR2J835_PYGNA</name>